<keyword evidence="7 10" id="KW-0067">ATP-binding</keyword>
<dbReference type="HAMAP" id="MF_00022">
    <property type="entry name" value="Glu_tRNA_synth_type1"/>
    <property type="match status" value="1"/>
</dbReference>
<dbReference type="GO" id="GO:0004818">
    <property type="term" value="F:glutamate-tRNA ligase activity"/>
    <property type="evidence" value="ECO:0007669"/>
    <property type="project" value="UniProtKB-UniRule"/>
</dbReference>
<dbReference type="InterPro" id="IPR020752">
    <property type="entry name" value="Glu-tRNA-synth_I_codon-bd_sub1"/>
</dbReference>
<keyword evidence="8 10" id="KW-0648">Protein biosynthesis</keyword>
<dbReference type="InterPro" id="IPR020058">
    <property type="entry name" value="Glu/Gln-tRNA-synth_Ib_cat-dom"/>
</dbReference>
<name>L0DML5_SINAD</name>
<evidence type="ECO:0000313" key="13">
    <source>
        <dbReference type="EMBL" id="AGA30088.1"/>
    </source>
</evidence>
<comment type="caution">
    <text evidence="10">Lacks conserved residue(s) required for the propagation of feature annotation.</text>
</comment>
<evidence type="ECO:0000256" key="2">
    <source>
        <dbReference type="ARBA" id="ARBA00007894"/>
    </source>
</evidence>
<dbReference type="eggNOG" id="COG0008">
    <property type="taxonomic scope" value="Bacteria"/>
</dbReference>
<evidence type="ECO:0000256" key="9">
    <source>
        <dbReference type="ARBA" id="ARBA00023146"/>
    </source>
</evidence>
<keyword evidence="14" id="KW-1185">Reference proteome</keyword>
<feature type="domain" description="Aminoacyl-tRNA synthetase class I anticodon-binding" evidence="12">
    <location>
        <begin position="348"/>
        <end position="493"/>
    </location>
</feature>
<keyword evidence="5 10" id="KW-0436">Ligase</keyword>
<dbReference type="Pfam" id="PF19269">
    <property type="entry name" value="Anticodon_2"/>
    <property type="match status" value="1"/>
</dbReference>
<dbReference type="GO" id="GO:0005829">
    <property type="term" value="C:cytosol"/>
    <property type="evidence" value="ECO:0007669"/>
    <property type="project" value="TreeGrafter"/>
</dbReference>
<feature type="short sequence motif" description="'HIGH' region" evidence="10">
    <location>
        <begin position="15"/>
        <end position="25"/>
    </location>
</feature>
<dbReference type="InterPro" id="IPR008925">
    <property type="entry name" value="aa_tRNA-synth_I_cd-bd_sf"/>
</dbReference>
<sequence>MPDCETMSVRTRFAPSPTGFLHIGGVRTALFSWLLARHFGGQFILRIDDTDQERHVDNAVNRILDGFRWMEMDWDEGPEVGGPHGPYFQSERHELYTRAAAKLEASGHVYRDYSTQAERDADRAESDRAKRAYRFRRKEVSEETQRQYEAEGRPYALRFQVPLGRTVVVHDLIKGDVEQKTEEISDFVIVRPDGTPLYNFASVVDDADMEITHVVRAEEHLSNTYTQILVFEALGYTLPAFAHVPYVAEPGSRKKMSKRKGAEYKANDVFVYLSDYVDRGYLPQAMMNYLARLGWSLDDSQEIFSRAELIEKFTLDRVNSSPASHDPDKLFWVQGEWMKTLPLERKVEGALPFLEKEGLVTEPVSPETRTRIEAVINALGDRLKVFSDIVKLGRYFFTDTLTHDPDAVKKRLRKEGVPALLTALDGLLATVEPYDIPTLEKAVHEFAETNSHPMGQVVNPLRVATTGQGVGPGLYDCLVILGRDSCRARIAATLAMLEAGAG</sequence>
<evidence type="ECO:0000256" key="1">
    <source>
        <dbReference type="ARBA" id="ARBA00004496"/>
    </source>
</evidence>
<evidence type="ECO:0000259" key="11">
    <source>
        <dbReference type="Pfam" id="PF00749"/>
    </source>
</evidence>
<reference evidence="13 14" key="1">
    <citation type="submission" date="2012-02" db="EMBL/GenBank/DDBJ databases">
        <title>Complete sequence of chromosome of Singulisphaera acidiphila DSM 18658.</title>
        <authorList>
            <consortium name="US DOE Joint Genome Institute (JGI-PGF)"/>
            <person name="Lucas S."/>
            <person name="Copeland A."/>
            <person name="Lapidus A."/>
            <person name="Glavina del Rio T."/>
            <person name="Dalin E."/>
            <person name="Tice H."/>
            <person name="Bruce D."/>
            <person name="Goodwin L."/>
            <person name="Pitluck S."/>
            <person name="Peters L."/>
            <person name="Ovchinnikova G."/>
            <person name="Chertkov O."/>
            <person name="Kyrpides N."/>
            <person name="Mavromatis K."/>
            <person name="Ivanova N."/>
            <person name="Brettin T."/>
            <person name="Detter J.C."/>
            <person name="Han C."/>
            <person name="Larimer F."/>
            <person name="Land M."/>
            <person name="Hauser L."/>
            <person name="Markowitz V."/>
            <person name="Cheng J.-F."/>
            <person name="Hugenholtz P."/>
            <person name="Woyke T."/>
            <person name="Wu D."/>
            <person name="Tindall B."/>
            <person name="Pomrenke H."/>
            <person name="Brambilla E."/>
            <person name="Klenk H.-P."/>
            <person name="Eisen J.A."/>
        </authorList>
    </citation>
    <scope>NUCLEOTIDE SEQUENCE [LARGE SCALE GENOMIC DNA]</scope>
    <source>
        <strain evidence="14">ATCC BAA-1392 / DSM 18658 / VKM B-2454 / MOB10</strain>
    </source>
</reference>
<feature type="binding site" evidence="10">
    <location>
        <position position="258"/>
    </location>
    <ligand>
        <name>ATP</name>
        <dbReference type="ChEBI" id="CHEBI:30616"/>
    </ligand>
</feature>
<dbReference type="GO" id="GO:0005524">
    <property type="term" value="F:ATP binding"/>
    <property type="evidence" value="ECO:0007669"/>
    <property type="project" value="UniProtKB-UniRule"/>
</dbReference>
<keyword evidence="6 10" id="KW-0547">Nucleotide-binding</keyword>
<dbReference type="HOGENOM" id="CLU_015768_6_1_0"/>
<dbReference type="AlphaFoldDB" id="L0DML5"/>
<comment type="subcellular location">
    <subcellularLocation>
        <location evidence="1 10">Cytoplasm</location>
    </subcellularLocation>
</comment>
<dbReference type="EC" id="6.1.1.17" evidence="10"/>
<evidence type="ECO:0000256" key="8">
    <source>
        <dbReference type="ARBA" id="ARBA00022917"/>
    </source>
</evidence>
<dbReference type="Gene3D" id="3.40.50.620">
    <property type="entry name" value="HUPs"/>
    <property type="match status" value="1"/>
</dbReference>
<dbReference type="CDD" id="cd00808">
    <property type="entry name" value="GluRS_core"/>
    <property type="match status" value="1"/>
</dbReference>
<evidence type="ECO:0000256" key="6">
    <source>
        <dbReference type="ARBA" id="ARBA00022741"/>
    </source>
</evidence>
<protein>
    <recommendedName>
        <fullName evidence="10">Glutamate--tRNA ligase</fullName>
        <ecNumber evidence="10">6.1.1.17</ecNumber>
    </recommendedName>
    <alternativeName>
        <fullName evidence="10">Glutamyl-tRNA synthetase</fullName>
        <shortName evidence="10">GluRS</shortName>
    </alternativeName>
</protein>
<comment type="function">
    <text evidence="10">Catalyzes the attachment of glutamate to tRNA(Glu) in a two-step reaction: glutamate is first activated by ATP to form Glu-AMP and then transferred to the acceptor end of tRNA(Glu).</text>
</comment>
<dbReference type="Gene3D" id="1.10.8.70">
    <property type="entry name" value="Glutamate-tRNA synthetase, class I, anticodon-binding domain 1"/>
    <property type="match status" value="1"/>
</dbReference>
<accession>L0DML5</accession>
<comment type="similarity">
    <text evidence="2 10">Belongs to the class-I aminoacyl-tRNA synthetase family. Glutamate--tRNA ligase type 1 subfamily.</text>
</comment>
<dbReference type="InterPro" id="IPR000924">
    <property type="entry name" value="Glu/Gln-tRNA-synth"/>
</dbReference>
<evidence type="ECO:0000256" key="3">
    <source>
        <dbReference type="ARBA" id="ARBA00011245"/>
    </source>
</evidence>
<evidence type="ECO:0000259" key="12">
    <source>
        <dbReference type="Pfam" id="PF19269"/>
    </source>
</evidence>
<keyword evidence="9 10" id="KW-0030">Aminoacyl-tRNA synthetase</keyword>
<dbReference type="SUPFAM" id="SSF48163">
    <property type="entry name" value="An anticodon-binding domain of class I aminoacyl-tRNA synthetases"/>
    <property type="match status" value="1"/>
</dbReference>
<dbReference type="SUPFAM" id="SSF52374">
    <property type="entry name" value="Nucleotidylyl transferase"/>
    <property type="match status" value="1"/>
</dbReference>
<dbReference type="PRINTS" id="PR00987">
    <property type="entry name" value="TRNASYNTHGLU"/>
</dbReference>
<dbReference type="InterPro" id="IPR001412">
    <property type="entry name" value="aa-tRNA-synth_I_CS"/>
</dbReference>
<keyword evidence="4 10" id="KW-0963">Cytoplasm</keyword>
<dbReference type="FunFam" id="3.40.50.620:FF:000007">
    <property type="entry name" value="Glutamate--tRNA ligase"/>
    <property type="match status" value="1"/>
</dbReference>
<dbReference type="PROSITE" id="PS00178">
    <property type="entry name" value="AA_TRNA_LIGASE_I"/>
    <property type="match status" value="1"/>
</dbReference>
<dbReference type="InterPro" id="IPR033910">
    <property type="entry name" value="GluRS_core"/>
</dbReference>
<dbReference type="InterPro" id="IPR049940">
    <property type="entry name" value="GluQ/Sye"/>
</dbReference>
<evidence type="ECO:0000256" key="4">
    <source>
        <dbReference type="ARBA" id="ARBA00022490"/>
    </source>
</evidence>
<proteinExistence type="inferred from homology"/>
<dbReference type="NCBIfam" id="TIGR00464">
    <property type="entry name" value="gltX_bact"/>
    <property type="match status" value="1"/>
</dbReference>
<gene>
    <name evidence="10" type="primary">gltX</name>
    <name evidence="13" type="ordered locus">Sinac_5977</name>
</gene>
<dbReference type="Gene3D" id="1.10.10.350">
    <property type="match status" value="1"/>
</dbReference>
<dbReference type="GO" id="GO:0000049">
    <property type="term" value="F:tRNA binding"/>
    <property type="evidence" value="ECO:0007669"/>
    <property type="project" value="InterPro"/>
</dbReference>
<dbReference type="EMBL" id="CP003364">
    <property type="protein sequence ID" value="AGA30088.1"/>
    <property type="molecule type" value="Genomic_DNA"/>
</dbReference>
<evidence type="ECO:0000313" key="14">
    <source>
        <dbReference type="Proteomes" id="UP000010798"/>
    </source>
</evidence>
<feature type="domain" description="Glutamyl/glutaminyl-tRNA synthetase class Ib catalytic" evidence="11">
    <location>
        <begin position="9"/>
        <end position="332"/>
    </location>
</feature>
<dbReference type="InterPro" id="IPR014729">
    <property type="entry name" value="Rossmann-like_a/b/a_fold"/>
</dbReference>
<dbReference type="Proteomes" id="UP000010798">
    <property type="component" value="Chromosome"/>
</dbReference>
<feature type="short sequence motif" description="'KMSKS' region" evidence="10">
    <location>
        <begin position="255"/>
        <end position="259"/>
    </location>
</feature>
<dbReference type="STRING" id="886293.Sinac_5977"/>
<dbReference type="InterPro" id="IPR020751">
    <property type="entry name" value="aa-tRNA-synth_I_codon-bd_sub2"/>
</dbReference>
<dbReference type="PANTHER" id="PTHR43311:SF2">
    <property type="entry name" value="GLUTAMATE--TRNA LIGASE, MITOCHONDRIAL-RELATED"/>
    <property type="match status" value="1"/>
</dbReference>
<evidence type="ECO:0000256" key="5">
    <source>
        <dbReference type="ARBA" id="ARBA00022598"/>
    </source>
</evidence>
<organism evidence="13 14">
    <name type="scientific">Singulisphaera acidiphila (strain ATCC BAA-1392 / DSM 18658 / VKM B-2454 / MOB10)</name>
    <dbReference type="NCBI Taxonomy" id="886293"/>
    <lineage>
        <taxon>Bacteria</taxon>
        <taxon>Pseudomonadati</taxon>
        <taxon>Planctomycetota</taxon>
        <taxon>Planctomycetia</taxon>
        <taxon>Isosphaerales</taxon>
        <taxon>Isosphaeraceae</taxon>
        <taxon>Singulisphaera</taxon>
    </lineage>
</organism>
<comment type="subunit">
    <text evidence="3 10">Monomer.</text>
</comment>
<dbReference type="GO" id="GO:0008270">
    <property type="term" value="F:zinc ion binding"/>
    <property type="evidence" value="ECO:0007669"/>
    <property type="project" value="InterPro"/>
</dbReference>
<dbReference type="KEGG" id="saci:Sinac_5977"/>
<dbReference type="GO" id="GO:0006424">
    <property type="term" value="P:glutamyl-tRNA aminoacylation"/>
    <property type="evidence" value="ECO:0007669"/>
    <property type="project" value="UniProtKB-UniRule"/>
</dbReference>
<comment type="catalytic activity">
    <reaction evidence="10">
        <text>tRNA(Glu) + L-glutamate + ATP = L-glutamyl-tRNA(Glu) + AMP + diphosphate</text>
        <dbReference type="Rhea" id="RHEA:23540"/>
        <dbReference type="Rhea" id="RHEA-COMP:9663"/>
        <dbReference type="Rhea" id="RHEA-COMP:9680"/>
        <dbReference type="ChEBI" id="CHEBI:29985"/>
        <dbReference type="ChEBI" id="CHEBI:30616"/>
        <dbReference type="ChEBI" id="CHEBI:33019"/>
        <dbReference type="ChEBI" id="CHEBI:78442"/>
        <dbReference type="ChEBI" id="CHEBI:78520"/>
        <dbReference type="ChEBI" id="CHEBI:456215"/>
        <dbReference type="EC" id="6.1.1.17"/>
    </reaction>
</comment>
<evidence type="ECO:0000256" key="10">
    <source>
        <dbReference type="HAMAP-Rule" id="MF_00022"/>
    </source>
</evidence>
<evidence type="ECO:0000256" key="7">
    <source>
        <dbReference type="ARBA" id="ARBA00022840"/>
    </source>
</evidence>
<dbReference type="Pfam" id="PF00749">
    <property type="entry name" value="tRNA-synt_1c"/>
    <property type="match status" value="1"/>
</dbReference>
<dbReference type="PANTHER" id="PTHR43311">
    <property type="entry name" value="GLUTAMATE--TRNA LIGASE"/>
    <property type="match status" value="1"/>
</dbReference>
<dbReference type="InterPro" id="IPR045462">
    <property type="entry name" value="aa-tRNA-synth_I_cd-bd"/>
</dbReference>
<dbReference type="InterPro" id="IPR004527">
    <property type="entry name" value="Glu-tRNA-ligase_bac/mito"/>
</dbReference>